<reference evidence="4" key="1">
    <citation type="submission" date="2019-02" db="EMBL/GenBank/DDBJ databases">
        <title>Draft genome sequence of Sphaerospermopsis reniformis NIES-1949.</title>
        <authorList>
            <person name="Yamaguchi H."/>
            <person name="Suzuki S."/>
            <person name="Kawachi M."/>
        </authorList>
    </citation>
    <scope>NUCLEOTIDE SEQUENCE [LARGE SCALE GENOMIC DNA]</scope>
    <source>
        <strain evidence="4">NIES-1949</strain>
    </source>
</reference>
<accession>A0A479ZRF2</accession>
<organism evidence="3 4">
    <name type="scientific">Sphaerospermopsis reniformis</name>
    <dbReference type="NCBI Taxonomy" id="531300"/>
    <lineage>
        <taxon>Bacteria</taxon>
        <taxon>Bacillati</taxon>
        <taxon>Cyanobacteriota</taxon>
        <taxon>Cyanophyceae</taxon>
        <taxon>Nostocales</taxon>
        <taxon>Aphanizomenonaceae</taxon>
        <taxon>Sphaerospermopsis</taxon>
    </lineage>
</organism>
<sequence>MLFVLDCSVAISWCLSDEDNSYANSVYNILVTGNQAIVPTFFWLEISNVLYVAEKRNRNTREQSDTALKLLQKLPIIIDLIPVNETIIATLDLARQYNLAAYDAAYLELAMREKLLLATTDNRLANAAKNLNLLLEDPNV</sequence>
<keyword evidence="1" id="KW-0460">Magnesium</keyword>
<comment type="caution">
    <text evidence="3">The sequence shown here is derived from an EMBL/GenBank/DDBJ whole genome shotgun (WGS) entry which is preliminary data.</text>
</comment>
<dbReference type="Pfam" id="PF01850">
    <property type="entry name" value="PIN"/>
    <property type="match status" value="1"/>
</dbReference>
<dbReference type="InterPro" id="IPR051619">
    <property type="entry name" value="TypeII_TA_RNase_PINc/VapC"/>
</dbReference>
<dbReference type="InterPro" id="IPR002716">
    <property type="entry name" value="PIN_dom"/>
</dbReference>
<dbReference type="AlphaFoldDB" id="A0A479ZRF2"/>
<dbReference type="EMBL" id="BJCE01000006">
    <property type="protein sequence ID" value="GCL35290.1"/>
    <property type="molecule type" value="Genomic_DNA"/>
</dbReference>
<dbReference type="PANTHER" id="PTHR35901">
    <property type="entry name" value="RIBONUCLEASE VAPC3"/>
    <property type="match status" value="1"/>
</dbReference>
<name>A0A479ZRF2_9CYAN</name>
<protein>
    <recommendedName>
        <fullName evidence="2">PIN domain-containing protein</fullName>
    </recommendedName>
</protein>
<dbReference type="Gene3D" id="3.40.50.1010">
    <property type="entry name" value="5'-nuclease"/>
    <property type="match status" value="1"/>
</dbReference>
<gene>
    <name evidence="3" type="ORF">SR1949_03820</name>
</gene>
<keyword evidence="4" id="KW-1185">Reference proteome</keyword>
<dbReference type="SUPFAM" id="SSF88723">
    <property type="entry name" value="PIN domain-like"/>
    <property type="match status" value="1"/>
</dbReference>
<dbReference type="Proteomes" id="UP000300142">
    <property type="component" value="Unassembled WGS sequence"/>
</dbReference>
<evidence type="ECO:0000313" key="4">
    <source>
        <dbReference type="Proteomes" id="UP000300142"/>
    </source>
</evidence>
<evidence type="ECO:0000259" key="2">
    <source>
        <dbReference type="Pfam" id="PF01850"/>
    </source>
</evidence>
<dbReference type="PANTHER" id="PTHR35901:SF1">
    <property type="entry name" value="EXONUCLEASE VAPC9"/>
    <property type="match status" value="1"/>
</dbReference>
<proteinExistence type="predicted"/>
<dbReference type="RefSeq" id="WP_137666173.1">
    <property type="nucleotide sequence ID" value="NZ_BJCE01000006.1"/>
</dbReference>
<evidence type="ECO:0000313" key="3">
    <source>
        <dbReference type="EMBL" id="GCL35290.1"/>
    </source>
</evidence>
<dbReference type="InterPro" id="IPR029060">
    <property type="entry name" value="PIN-like_dom_sf"/>
</dbReference>
<evidence type="ECO:0000256" key="1">
    <source>
        <dbReference type="ARBA" id="ARBA00022842"/>
    </source>
</evidence>
<dbReference type="InterPro" id="IPR044153">
    <property type="entry name" value="PIN_Pae0151-like"/>
</dbReference>
<dbReference type="CDD" id="cd09873">
    <property type="entry name" value="PIN_Pae0151-like"/>
    <property type="match status" value="1"/>
</dbReference>
<feature type="domain" description="PIN" evidence="2">
    <location>
        <begin position="4"/>
        <end position="129"/>
    </location>
</feature>